<keyword evidence="4 25" id="KW-0812">Transmembrane</keyword>
<accession>A0A7R9MD19</accession>
<dbReference type="InterPro" id="IPR036259">
    <property type="entry name" value="MFS_trans_sf"/>
</dbReference>
<dbReference type="InterPro" id="IPR011701">
    <property type="entry name" value="MFS"/>
</dbReference>
<protein>
    <recommendedName>
        <fullName evidence="21">Lysosomal dipeptide transporter MFSD1</fullName>
    </recommendedName>
    <alternativeName>
        <fullName evidence="22">Major facilitator superfamily domain-containing protein 1</fullName>
    </alternativeName>
</protein>
<evidence type="ECO:0000256" key="12">
    <source>
        <dbReference type="ARBA" id="ARBA00044891"/>
    </source>
</evidence>
<dbReference type="Proteomes" id="UP000728032">
    <property type="component" value="Unassembled WGS sequence"/>
</dbReference>
<feature type="transmembrane region" description="Helical" evidence="25">
    <location>
        <begin position="46"/>
        <end position="67"/>
    </location>
</feature>
<evidence type="ECO:0000256" key="23">
    <source>
        <dbReference type="ARBA" id="ARBA00045709"/>
    </source>
</evidence>
<dbReference type="AlphaFoldDB" id="A0A7R9MD19"/>
<comment type="catalytic activity">
    <reaction evidence="17">
        <text>L-arginyl-glycine(out) = L-arginyl-glycine(in)</text>
        <dbReference type="Rhea" id="RHEA:79391"/>
        <dbReference type="ChEBI" id="CHEBI:229955"/>
    </reaction>
</comment>
<dbReference type="GO" id="GO:0022857">
    <property type="term" value="F:transmembrane transporter activity"/>
    <property type="evidence" value="ECO:0007669"/>
    <property type="project" value="InterPro"/>
</dbReference>
<sequence>MISMGASPILGALMGRLGRNLIFVLIAVLITMGAHALMAFTFLTPWVGMSCMGIGYSLLACTVWAMVSLVVPERTLGTAYGLTQALQNLGLGIIPLAVGPIIENKGYICLEILFLALLCVTIICIMILFVLDENRGGYLNMTPSERVAFDEKKTNIKSNDLQNLDNMGVDGVYSSKSTQL</sequence>
<evidence type="ECO:0000313" key="28">
    <source>
        <dbReference type="Proteomes" id="UP000728032"/>
    </source>
</evidence>
<gene>
    <name evidence="27" type="ORF">ONB1V03_LOCUS14177</name>
</gene>
<evidence type="ECO:0000256" key="14">
    <source>
        <dbReference type="ARBA" id="ARBA00044898"/>
    </source>
</evidence>
<evidence type="ECO:0000256" key="3">
    <source>
        <dbReference type="ARBA" id="ARBA00022448"/>
    </source>
</evidence>
<organism evidence="27">
    <name type="scientific">Oppiella nova</name>
    <dbReference type="NCBI Taxonomy" id="334625"/>
    <lineage>
        <taxon>Eukaryota</taxon>
        <taxon>Metazoa</taxon>
        <taxon>Ecdysozoa</taxon>
        <taxon>Arthropoda</taxon>
        <taxon>Chelicerata</taxon>
        <taxon>Arachnida</taxon>
        <taxon>Acari</taxon>
        <taxon>Acariformes</taxon>
        <taxon>Sarcoptiformes</taxon>
        <taxon>Oribatida</taxon>
        <taxon>Brachypylina</taxon>
        <taxon>Oppioidea</taxon>
        <taxon>Oppiidae</taxon>
        <taxon>Oppiella</taxon>
    </lineage>
</organism>
<proteinExistence type="inferred from homology"/>
<dbReference type="Gene3D" id="1.20.1250.20">
    <property type="entry name" value="MFS general substrate transporter like domains"/>
    <property type="match status" value="1"/>
</dbReference>
<evidence type="ECO:0000256" key="18">
    <source>
        <dbReference type="ARBA" id="ARBA00044912"/>
    </source>
</evidence>
<evidence type="ECO:0000256" key="7">
    <source>
        <dbReference type="ARBA" id="ARBA00023228"/>
    </source>
</evidence>
<feature type="transmembrane region" description="Helical" evidence="25">
    <location>
        <begin position="21"/>
        <end position="40"/>
    </location>
</feature>
<evidence type="ECO:0000256" key="11">
    <source>
        <dbReference type="ARBA" id="ARBA00044884"/>
    </source>
</evidence>
<evidence type="ECO:0000256" key="1">
    <source>
        <dbReference type="ARBA" id="ARBA00004155"/>
    </source>
</evidence>
<keyword evidence="3" id="KW-0813">Transport</keyword>
<evidence type="ECO:0000256" key="20">
    <source>
        <dbReference type="ARBA" id="ARBA00044924"/>
    </source>
</evidence>
<evidence type="ECO:0000256" key="16">
    <source>
        <dbReference type="ARBA" id="ARBA00044900"/>
    </source>
</evidence>
<comment type="catalytic activity">
    <reaction evidence="13">
        <text>L-alpha-aminoacyl-L-lysine(out) = L-alpha-aminoacyl-L-lysine(in)</text>
        <dbReference type="Rhea" id="RHEA:79383"/>
        <dbReference type="ChEBI" id="CHEBI:229966"/>
    </reaction>
</comment>
<evidence type="ECO:0000256" key="10">
    <source>
        <dbReference type="ARBA" id="ARBA00044881"/>
    </source>
</evidence>
<dbReference type="GO" id="GO:0005765">
    <property type="term" value="C:lysosomal membrane"/>
    <property type="evidence" value="ECO:0007669"/>
    <property type="project" value="UniProtKB-SubCell"/>
</dbReference>
<evidence type="ECO:0000313" key="27">
    <source>
        <dbReference type="EMBL" id="CAD7657550.1"/>
    </source>
</evidence>
<name>A0A7R9MD19_9ACAR</name>
<comment type="subcellular location">
    <subcellularLocation>
        <location evidence="1">Lysosome membrane</location>
        <topology evidence="1">Multi-pass membrane protein</topology>
    </subcellularLocation>
</comment>
<evidence type="ECO:0000256" key="25">
    <source>
        <dbReference type="SAM" id="Phobius"/>
    </source>
</evidence>
<comment type="catalytic activity">
    <reaction evidence="8">
        <text>L-lysyl-L-alanine(out) = L-lysyl-L-alanine(in)</text>
        <dbReference type="Rhea" id="RHEA:79399"/>
        <dbReference type="ChEBI" id="CHEBI:229954"/>
    </reaction>
</comment>
<evidence type="ECO:0000256" key="4">
    <source>
        <dbReference type="ARBA" id="ARBA00022692"/>
    </source>
</evidence>
<comment type="similarity">
    <text evidence="2">Belongs to the major facilitator superfamily.</text>
</comment>
<keyword evidence="5 25" id="KW-1133">Transmembrane helix</keyword>
<comment type="catalytic activity">
    <reaction evidence="19">
        <text>L-alanyl-L-lysine(out) = L-alanyl-L-lysine(in)</text>
        <dbReference type="Rhea" id="RHEA:79415"/>
        <dbReference type="ChEBI" id="CHEBI:192470"/>
    </reaction>
</comment>
<dbReference type="PANTHER" id="PTHR23512">
    <property type="entry name" value="MAJOR FACILITATOR SUPERFAMILY DOMAIN-CONTAINING PROTEIN 1"/>
    <property type="match status" value="1"/>
</dbReference>
<evidence type="ECO:0000256" key="9">
    <source>
        <dbReference type="ARBA" id="ARBA00044878"/>
    </source>
</evidence>
<comment type="catalytic activity">
    <reaction evidence="20">
        <text>L-lysyl-glycine(out) = L-lysyl-glycine(in)</text>
        <dbReference type="Rhea" id="RHEA:79407"/>
        <dbReference type="ChEBI" id="CHEBI:191202"/>
    </reaction>
</comment>
<comment type="catalytic activity">
    <reaction evidence="15">
        <text>L-arginyl-L-alpha-amino acid(out) = L-arginyl-L-alpha-amino acid(in)</text>
        <dbReference type="Rhea" id="RHEA:79371"/>
        <dbReference type="ChEBI" id="CHEBI:84315"/>
    </reaction>
</comment>
<feature type="transmembrane region" description="Helical" evidence="25">
    <location>
        <begin position="79"/>
        <end position="102"/>
    </location>
</feature>
<evidence type="ECO:0000256" key="8">
    <source>
        <dbReference type="ARBA" id="ARBA00044876"/>
    </source>
</evidence>
<keyword evidence="6 25" id="KW-0472">Membrane</keyword>
<evidence type="ECO:0000256" key="2">
    <source>
        <dbReference type="ARBA" id="ARBA00008335"/>
    </source>
</evidence>
<evidence type="ECO:0000256" key="22">
    <source>
        <dbReference type="ARBA" id="ARBA00045018"/>
    </source>
</evidence>
<comment type="catalytic activity">
    <reaction evidence="9">
        <text>L-histidyl-glycine(out) = L-histidyl-glycine(in)</text>
        <dbReference type="Rhea" id="RHEA:79395"/>
        <dbReference type="ChEBI" id="CHEBI:229957"/>
    </reaction>
</comment>
<evidence type="ECO:0000259" key="26">
    <source>
        <dbReference type="PROSITE" id="PS50850"/>
    </source>
</evidence>
<comment type="catalytic activity">
    <reaction evidence="18">
        <text>L-histidyl-L-alpha-amino acid(out) = L-histidyl-L-alpha-amino acid(in)</text>
        <dbReference type="Rhea" id="RHEA:79379"/>
        <dbReference type="ChEBI" id="CHEBI:229964"/>
    </reaction>
</comment>
<evidence type="ECO:0000256" key="13">
    <source>
        <dbReference type="ARBA" id="ARBA00044893"/>
    </source>
</evidence>
<comment type="subunit">
    <text evidence="24">Homodimer. Interacts with lysosomal protein GLMP (via lumenal domain); the interaction starts while both proteins are still in the endoplasmic reticulum and is required for stabilization of MFSD1 in lysosomes but has no direct effect on its targeting to lysosomes or transporter activity.</text>
</comment>
<evidence type="ECO:0000256" key="15">
    <source>
        <dbReference type="ARBA" id="ARBA00044899"/>
    </source>
</evidence>
<dbReference type="OrthoDB" id="424834at2759"/>
<comment type="catalytic activity">
    <reaction evidence="16">
        <text>L-lysyl-L-lysine(out) = L-lysyl-L-lysine(in)</text>
        <dbReference type="Rhea" id="RHEA:79403"/>
        <dbReference type="ChEBI" id="CHEBI:229956"/>
    </reaction>
</comment>
<feature type="transmembrane region" description="Helical" evidence="25">
    <location>
        <begin position="108"/>
        <end position="131"/>
    </location>
</feature>
<dbReference type="InterPro" id="IPR052187">
    <property type="entry name" value="MFSD1"/>
</dbReference>
<dbReference type="EMBL" id="OC928032">
    <property type="protein sequence ID" value="CAD7657550.1"/>
    <property type="molecule type" value="Genomic_DNA"/>
</dbReference>
<keyword evidence="28" id="KW-1185">Reference proteome</keyword>
<evidence type="ECO:0000256" key="17">
    <source>
        <dbReference type="ARBA" id="ARBA00044903"/>
    </source>
</evidence>
<evidence type="ECO:0000256" key="19">
    <source>
        <dbReference type="ARBA" id="ARBA00044919"/>
    </source>
</evidence>
<evidence type="ECO:0000256" key="6">
    <source>
        <dbReference type="ARBA" id="ARBA00023136"/>
    </source>
</evidence>
<evidence type="ECO:0000256" key="21">
    <source>
        <dbReference type="ARBA" id="ARBA00044985"/>
    </source>
</evidence>
<comment type="catalytic activity">
    <reaction evidence="14">
        <text>L-aspartyl-L-lysine(out) = L-aspartyl-L-lysine(in)</text>
        <dbReference type="Rhea" id="RHEA:79411"/>
        <dbReference type="ChEBI" id="CHEBI:229953"/>
    </reaction>
</comment>
<dbReference type="InterPro" id="IPR020846">
    <property type="entry name" value="MFS_dom"/>
</dbReference>
<comment type="catalytic activity">
    <reaction evidence="11">
        <text>L-alpha-aminoacyl-L-histidine(out) = L-alpha-aminoacyl-L-histidine(in)</text>
        <dbReference type="Rhea" id="RHEA:79375"/>
        <dbReference type="ChEBI" id="CHEBI:229967"/>
    </reaction>
</comment>
<evidence type="ECO:0000256" key="24">
    <source>
        <dbReference type="ARBA" id="ARBA00046376"/>
    </source>
</evidence>
<feature type="domain" description="Major facilitator superfamily (MFS) profile" evidence="26">
    <location>
        <begin position="1"/>
        <end position="135"/>
    </location>
</feature>
<dbReference type="SUPFAM" id="SSF103473">
    <property type="entry name" value="MFS general substrate transporter"/>
    <property type="match status" value="1"/>
</dbReference>
<keyword evidence="7" id="KW-0458">Lysosome</keyword>
<dbReference type="PANTHER" id="PTHR23512:SF3">
    <property type="entry name" value="MAJOR FACILITATOR SUPERFAMILY DOMAIN-CONTAINING PROTEIN 1"/>
    <property type="match status" value="1"/>
</dbReference>
<comment type="catalytic activity">
    <reaction evidence="12">
        <text>L-lysyl-L-alpha-amino acid(out) = L-lysyl-L-alpha-amino acid(in)</text>
        <dbReference type="Rhea" id="RHEA:79387"/>
        <dbReference type="ChEBI" id="CHEBI:229965"/>
    </reaction>
</comment>
<comment type="function">
    <text evidence="23">Lysosomal dipeptide uniporter that selectively exports lysine, arginine or histidine-containing dipeptides with a net positive charge from the lysosome lumen into the cytosol. Could play a role in a specific type of protein O-glycosylation indirectly regulating macrophages migration and tissue invasion. Also essential for liver homeostasis.</text>
</comment>
<evidence type="ECO:0000256" key="5">
    <source>
        <dbReference type="ARBA" id="ARBA00022989"/>
    </source>
</evidence>
<dbReference type="PROSITE" id="PS50850">
    <property type="entry name" value="MFS"/>
    <property type="match status" value="1"/>
</dbReference>
<dbReference type="EMBL" id="CAJPVJ010013207">
    <property type="protein sequence ID" value="CAG2174736.1"/>
    <property type="molecule type" value="Genomic_DNA"/>
</dbReference>
<reference evidence="27" key="1">
    <citation type="submission" date="2020-11" db="EMBL/GenBank/DDBJ databases">
        <authorList>
            <person name="Tran Van P."/>
        </authorList>
    </citation>
    <scope>NUCLEOTIDE SEQUENCE</scope>
</reference>
<dbReference type="Pfam" id="PF07690">
    <property type="entry name" value="MFS_1"/>
    <property type="match status" value="1"/>
</dbReference>
<comment type="catalytic activity">
    <reaction evidence="10">
        <text>L-alpha-aminoacyl-L-arginine(out) = L-alpha-aminoacyl-L-arginine(in)</text>
        <dbReference type="Rhea" id="RHEA:79367"/>
        <dbReference type="ChEBI" id="CHEBI:229968"/>
    </reaction>
</comment>